<evidence type="ECO:0000256" key="1">
    <source>
        <dbReference type="ARBA" id="ARBA00023015"/>
    </source>
</evidence>
<proteinExistence type="predicted"/>
<dbReference type="Gene3D" id="1.10.10.10">
    <property type="entry name" value="Winged helix-like DNA-binding domain superfamily/Winged helix DNA-binding domain"/>
    <property type="match status" value="1"/>
</dbReference>
<dbReference type="PANTHER" id="PTHR33204">
    <property type="entry name" value="TRANSCRIPTIONAL REGULATOR, MARR FAMILY"/>
    <property type="match status" value="1"/>
</dbReference>
<organism evidence="4 5">
    <name type="scientific">Paenibacillus aquistagni</name>
    <dbReference type="NCBI Taxonomy" id="1852522"/>
    <lineage>
        <taxon>Bacteria</taxon>
        <taxon>Bacillati</taxon>
        <taxon>Bacillota</taxon>
        <taxon>Bacilli</taxon>
        <taxon>Bacillales</taxon>
        <taxon>Paenibacillaceae</taxon>
        <taxon>Paenibacillus</taxon>
    </lineage>
</organism>
<keyword evidence="1" id="KW-0805">Transcription regulation</keyword>
<keyword evidence="3" id="KW-0804">Transcription</keyword>
<evidence type="ECO:0000313" key="4">
    <source>
        <dbReference type="EMBL" id="SMG28859.1"/>
    </source>
</evidence>
<dbReference type="InterPro" id="IPR036390">
    <property type="entry name" value="WH_DNA-bd_sf"/>
</dbReference>
<protein>
    <submittedName>
        <fullName evidence="4">Transcriptional regulator, HxlR family</fullName>
    </submittedName>
</protein>
<evidence type="ECO:0000256" key="3">
    <source>
        <dbReference type="ARBA" id="ARBA00023163"/>
    </source>
</evidence>
<dbReference type="GO" id="GO:0003677">
    <property type="term" value="F:DNA binding"/>
    <property type="evidence" value="ECO:0007669"/>
    <property type="project" value="UniProtKB-KW"/>
</dbReference>
<reference evidence="4 5" key="1">
    <citation type="submission" date="2017-04" db="EMBL/GenBank/DDBJ databases">
        <authorList>
            <person name="Afonso C.L."/>
            <person name="Miller P.J."/>
            <person name="Scott M.A."/>
            <person name="Spackman E."/>
            <person name="Goraichik I."/>
            <person name="Dimitrov K.M."/>
            <person name="Suarez D.L."/>
            <person name="Swayne D.E."/>
        </authorList>
    </citation>
    <scope>NUCLEOTIDE SEQUENCE [LARGE SCALE GENOMIC DNA]</scope>
    <source>
        <strain evidence="4 5">11</strain>
    </source>
</reference>
<keyword evidence="2" id="KW-0238">DNA-binding</keyword>
<dbReference type="PANTHER" id="PTHR33204:SF37">
    <property type="entry name" value="HTH-TYPE TRANSCRIPTIONAL REGULATOR YODB"/>
    <property type="match status" value="1"/>
</dbReference>
<dbReference type="OrthoDB" id="9800966at2"/>
<dbReference type="STRING" id="1852522.SAMN06295960_1704"/>
<dbReference type="RefSeq" id="WP_085493810.1">
    <property type="nucleotide sequence ID" value="NZ_FXAZ01000001.1"/>
</dbReference>
<gene>
    <name evidence="4" type="ORF">SAMN06295960_1704</name>
</gene>
<evidence type="ECO:0000256" key="2">
    <source>
        <dbReference type="ARBA" id="ARBA00023125"/>
    </source>
</evidence>
<dbReference type="InterPro" id="IPR036388">
    <property type="entry name" value="WH-like_DNA-bd_sf"/>
</dbReference>
<dbReference type="Proteomes" id="UP000193834">
    <property type="component" value="Unassembled WGS sequence"/>
</dbReference>
<dbReference type="SUPFAM" id="SSF46785">
    <property type="entry name" value="Winged helix' DNA-binding domain"/>
    <property type="match status" value="1"/>
</dbReference>
<name>A0A1X7JL10_9BACL</name>
<evidence type="ECO:0000313" key="5">
    <source>
        <dbReference type="Proteomes" id="UP000193834"/>
    </source>
</evidence>
<dbReference type="PROSITE" id="PS51118">
    <property type="entry name" value="HTH_HXLR"/>
    <property type="match status" value="1"/>
</dbReference>
<dbReference type="Pfam" id="PF01638">
    <property type="entry name" value="HxlR"/>
    <property type="match status" value="1"/>
</dbReference>
<dbReference type="InterPro" id="IPR002577">
    <property type="entry name" value="HTH_HxlR"/>
</dbReference>
<dbReference type="AlphaFoldDB" id="A0A1X7JL10"/>
<sequence length="127" mass="14305">MEHNHSGMCPRFEAAFCILGKRWNGLLIQGLLSGPKRFKDISALIPTMSDKMLSERMKDLESAGIVERNVYPETPVRIEYSLTTKGQALEPVMTAIQEWASTWVDDDQDLSISCCNEKENHDTTASK</sequence>
<accession>A0A1X7JL10</accession>
<dbReference type="EMBL" id="FXAZ01000001">
    <property type="protein sequence ID" value="SMG28859.1"/>
    <property type="molecule type" value="Genomic_DNA"/>
</dbReference>
<keyword evidence="5" id="KW-1185">Reference proteome</keyword>